<dbReference type="InterPro" id="IPR002016">
    <property type="entry name" value="Haem_peroxidase"/>
</dbReference>
<evidence type="ECO:0000256" key="2">
    <source>
        <dbReference type="ARBA" id="ARBA00001970"/>
    </source>
</evidence>
<gene>
    <name evidence="13" type="ORF">CRG98_019688</name>
</gene>
<feature type="domain" description="Plant heme peroxidase family profile" evidence="12">
    <location>
        <begin position="49"/>
        <end position="137"/>
    </location>
</feature>
<dbReference type="AlphaFoldDB" id="A0A2I0JUE5"/>
<dbReference type="GO" id="GO:0006979">
    <property type="term" value="P:response to oxidative stress"/>
    <property type="evidence" value="ECO:0007669"/>
    <property type="project" value="InterPro"/>
</dbReference>
<evidence type="ECO:0000256" key="3">
    <source>
        <dbReference type="ARBA" id="ARBA00012313"/>
    </source>
</evidence>
<evidence type="ECO:0000256" key="4">
    <source>
        <dbReference type="ARBA" id="ARBA00022559"/>
    </source>
</evidence>
<keyword evidence="11" id="KW-1133">Transmembrane helix</keyword>
<feature type="binding site" evidence="9">
    <location>
        <position position="70"/>
    </location>
    <ligand>
        <name>Ca(2+)</name>
        <dbReference type="ChEBI" id="CHEBI:29108"/>
        <label>1</label>
    </ligand>
</feature>
<reference evidence="13 14" key="1">
    <citation type="submission" date="2017-11" db="EMBL/GenBank/DDBJ databases">
        <title>De-novo sequencing of pomegranate (Punica granatum L.) genome.</title>
        <authorList>
            <person name="Akparov Z."/>
            <person name="Amiraslanov A."/>
            <person name="Hajiyeva S."/>
            <person name="Abbasov M."/>
            <person name="Kaur K."/>
            <person name="Hamwieh A."/>
            <person name="Solovyev V."/>
            <person name="Salamov A."/>
            <person name="Braich B."/>
            <person name="Kosarev P."/>
            <person name="Mahmoud A."/>
            <person name="Hajiyev E."/>
            <person name="Babayeva S."/>
            <person name="Izzatullayeva V."/>
            <person name="Mammadov A."/>
            <person name="Mammadov A."/>
            <person name="Sharifova S."/>
            <person name="Ojaghi J."/>
            <person name="Eynullazada K."/>
            <person name="Bayramov B."/>
            <person name="Abdulazimova A."/>
            <person name="Shahmuradov I."/>
        </authorList>
    </citation>
    <scope>NUCLEOTIDE SEQUENCE [LARGE SCALE GENOMIC DNA]</scope>
    <source>
        <strain evidence="14">cv. AG2017</strain>
        <tissue evidence="13">Leaf</tissue>
    </source>
</reference>
<evidence type="ECO:0000313" key="14">
    <source>
        <dbReference type="Proteomes" id="UP000233551"/>
    </source>
</evidence>
<dbReference type="GO" id="GO:0046872">
    <property type="term" value="F:metal ion binding"/>
    <property type="evidence" value="ECO:0007669"/>
    <property type="project" value="UniProtKB-KW"/>
</dbReference>
<dbReference type="Pfam" id="PF00141">
    <property type="entry name" value="peroxidase"/>
    <property type="match status" value="1"/>
</dbReference>
<evidence type="ECO:0000259" key="12">
    <source>
        <dbReference type="PROSITE" id="PS50873"/>
    </source>
</evidence>
<evidence type="ECO:0000256" key="11">
    <source>
        <dbReference type="SAM" id="Phobius"/>
    </source>
</evidence>
<keyword evidence="6 9" id="KW-0479">Metal-binding</keyword>
<keyword evidence="7" id="KW-0560">Oxidoreductase</keyword>
<evidence type="ECO:0000256" key="6">
    <source>
        <dbReference type="ARBA" id="ARBA00022723"/>
    </source>
</evidence>
<dbReference type="Gene3D" id="1.10.520.10">
    <property type="match status" value="1"/>
</dbReference>
<dbReference type="GO" id="GO:0140825">
    <property type="term" value="F:lactoperoxidase activity"/>
    <property type="evidence" value="ECO:0007669"/>
    <property type="project" value="UniProtKB-EC"/>
</dbReference>
<comment type="cofactor">
    <cofactor evidence="9">
        <name>Ca(2+)</name>
        <dbReference type="ChEBI" id="CHEBI:29108"/>
    </cofactor>
    <text evidence="9">Binds 2 calcium ions per subunit.</text>
</comment>
<sequence>MPNLSSQILSRMQQGRTTCLQLLYFRCMSTIALLGCYMYDPIINFTFDLMKGCDGSVLLICICKGNNKAEKNEPPSVPLHTFYVINSAKKALEEHCPAVVSCTDILAMVARDAVVLAPQLRLHPRHRPINAAVLRGKLKEHVLGQGEAKECRLSNVSVLHYVQQHAQPRPSSLRSMSLPLEVPPPTSKFRPFCRLILINPSWRILA</sequence>
<keyword evidence="11" id="KW-0812">Transmembrane</keyword>
<feature type="binding site" evidence="9">
    <location>
        <position position="54"/>
    </location>
    <ligand>
        <name>Ca(2+)</name>
        <dbReference type="ChEBI" id="CHEBI:29108"/>
        <label>1</label>
    </ligand>
</feature>
<keyword evidence="8" id="KW-0408">Iron</keyword>
<dbReference type="STRING" id="22663.A0A2I0JUE5"/>
<feature type="transmembrane region" description="Helical" evidence="11">
    <location>
        <begin position="21"/>
        <end position="40"/>
    </location>
</feature>
<comment type="caution">
    <text evidence="13">The sequence shown here is derived from an EMBL/GenBank/DDBJ whole genome shotgun (WGS) entry which is preliminary data.</text>
</comment>
<feature type="binding site" evidence="9">
    <location>
        <position position="56"/>
    </location>
    <ligand>
        <name>Ca(2+)</name>
        <dbReference type="ChEBI" id="CHEBI:29108"/>
        <label>1</label>
    </ligand>
</feature>
<keyword evidence="14" id="KW-1185">Reference proteome</keyword>
<dbReference type="InterPro" id="IPR010255">
    <property type="entry name" value="Haem_peroxidase_sf"/>
</dbReference>
<evidence type="ECO:0000256" key="1">
    <source>
        <dbReference type="ARBA" id="ARBA00000189"/>
    </source>
</evidence>
<dbReference type="GO" id="GO:0020037">
    <property type="term" value="F:heme binding"/>
    <property type="evidence" value="ECO:0007669"/>
    <property type="project" value="InterPro"/>
</dbReference>
<proteinExistence type="inferred from homology"/>
<keyword evidence="5" id="KW-0349">Heme</keyword>
<dbReference type="PROSITE" id="PS50873">
    <property type="entry name" value="PEROXIDASE_4"/>
    <property type="match status" value="1"/>
</dbReference>
<evidence type="ECO:0000313" key="13">
    <source>
        <dbReference type="EMBL" id="PKI59915.1"/>
    </source>
</evidence>
<dbReference type="EC" id="1.11.1.7" evidence="3"/>
<evidence type="ECO:0000256" key="5">
    <source>
        <dbReference type="ARBA" id="ARBA00022617"/>
    </source>
</evidence>
<keyword evidence="11" id="KW-0472">Membrane</keyword>
<comment type="catalytic activity">
    <reaction evidence="1">
        <text>2 a phenolic donor + H2O2 = 2 a phenolic radical donor + 2 H2O</text>
        <dbReference type="Rhea" id="RHEA:56136"/>
        <dbReference type="ChEBI" id="CHEBI:15377"/>
        <dbReference type="ChEBI" id="CHEBI:16240"/>
        <dbReference type="ChEBI" id="CHEBI:139520"/>
        <dbReference type="ChEBI" id="CHEBI:139521"/>
        <dbReference type="EC" id="1.11.1.7"/>
    </reaction>
</comment>
<accession>A0A2I0JUE5</accession>
<dbReference type="SUPFAM" id="SSF48113">
    <property type="entry name" value="Heme-dependent peroxidases"/>
    <property type="match status" value="1"/>
</dbReference>
<keyword evidence="4" id="KW-0575">Peroxidase</keyword>
<name>A0A2I0JUE5_PUNGR</name>
<dbReference type="InterPro" id="IPR000823">
    <property type="entry name" value="Peroxidase_pln"/>
</dbReference>
<protein>
    <recommendedName>
        <fullName evidence="3">peroxidase</fullName>
        <ecNumber evidence="3">1.11.1.7</ecNumber>
    </recommendedName>
</protein>
<organism evidence="13 14">
    <name type="scientific">Punica granatum</name>
    <name type="common">Pomegranate</name>
    <dbReference type="NCBI Taxonomy" id="22663"/>
    <lineage>
        <taxon>Eukaryota</taxon>
        <taxon>Viridiplantae</taxon>
        <taxon>Streptophyta</taxon>
        <taxon>Embryophyta</taxon>
        <taxon>Tracheophyta</taxon>
        <taxon>Spermatophyta</taxon>
        <taxon>Magnoliopsida</taxon>
        <taxon>eudicotyledons</taxon>
        <taxon>Gunneridae</taxon>
        <taxon>Pentapetalae</taxon>
        <taxon>rosids</taxon>
        <taxon>malvids</taxon>
        <taxon>Myrtales</taxon>
        <taxon>Lythraceae</taxon>
        <taxon>Punica</taxon>
    </lineage>
</organism>
<evidence type="ECO:0000256" key="10">
    <source>
        <dbReference type="RuleBase" id="RU004241"/>
    </source>
</evidence>
<evidence type="ECO:0000256" key="9">
    <source>
        <dbReference type="PIRSR" id="PIRSR600823-3"/>
    </source>
</evidence>
<dbReference type="EMBL" id="PGOL01001226">
    <property type="protein sequence ID" value="PKI59915.1"/>
    <property type="molecule type" value="Genomic_DNA"/>
</dbReference>
<comment type="similarity">
    <text evidence="10">Belongs to the peroxidase family.</text>
</comment>
<keyword evidence="9" id="KW-0106">Calcium</keyword>
<dbReference type="PANTHER" id="PTHR31235">
    <property type="entry name" value="PEROXIDASE 25-RELATED"/>
    <property type="match status" value="1"/>
</dbReference>
<feature type="binding site" evidence="9">
    <location>
        <position position="52"/>
    </location>
    <ligand>
        <name>Ca(2+)</name>
        <dbReference type="ChEBI" id="CHEBI:29108"/>
        <label>1</label>
    </ligand>
</feature>
<evidence type="ECO:0000256" key="8">
    <source>
        <dbReference type="ARBA" id="ARBA00023004"/>
    </source>
</evidence>
<comment type="cofactor">
    <cofactor evidence="2">
        <name>heme b</name>
        <dbReference type="ChEBI" id="CHEBI:60344"/>
    </cofactor>
</comment>
<evidence type="ECO:0000256" key="7">
    <source>
        <dbReference type="ARBA" id="ARBA00023002"/>
    </source>
</evidence>
<dbReference type="Proteomes" id="UP000233551">
    <property type="component" value="Unassembled WGS sequence"/>
</dbReference>